<organism evidence="2 3">
    <name type="scientific">Kitasatospora albolonga</name>
    <dbReference type="NCBI Taxonomy" id="68173"/>
    <lineage>
        <taxon>Bacteria</taxon>
        <taxon>Bacillati</taxon>
        <taxon>Actinomycetota</taxon>
        <taxon>Actinomycetes</taxon>
        <taxon>Kitasatosporales</taxon>
        <taxon>Streptomycetaceae</taxon>
        <taxon>Kitasatospora</taxon>
    </lineage>
</organism>
<dbReference type="KEGG" id="kab:B7C62_16980"/>
<dbReference type="EMBL" id="CP020563">
    <property type="protein sequence ID" value="ARF73770.1"/>
    <property type="molecule type" value="Genomic_DNA"/>
</dbReference>
<dbReference type="RefSeq" id="WP_084747552.1">
    <property type="nucleotide sequence ID" value="NZ_CP020563.1"/>
</dbReference>
<reference evidence="2 3" key="1">
    <citation type="submission" date="2017-04" db="EMBL/GenBank/DDBJ databases">
        <title>The complete genome sequence of Streptomyces albolongus YIM 101047, the producer of novel bafilomycins and novel odoriferous sesquiterpenoids.</title>
        <authorList>
            <person name="Yin M."/>
            <person name="Jiang Y."/>
        </authorList>
    </citation>
    <scope>NUCLEOTIDE SEQUENCE [LARGE SCALE GENOMIC DNA]</scope>
    <source>
        <strain evidence="2 3">YIM 101047</strain>
    </source>
</reference>
<name>A0ABC8BVI7_9ACTN</name>
<keyword evidence="3" id="KW-1185">Reference proteome</keyword>
<proteinExistence type="predicted"/>
<accession>A0ABC8BVI7</accession>
<dbReference type="AlphaFoldDB" id="A0ABC8BVI7"/>
<evidence type="ECO:0000256" key="1">
    <source>
        <dbReference type="SAM" id="MobiDB-lite"/>
    </source>
</evidence>
<protein>
    <submittedName>
        <fullName evidence="2">Uncharacterized protein</fullName>
    </submittedName>
</protein>
<dbReference type="Proteomes" id="UP000192251">
    <property type="component" value="Chromosome"/>
</dbReference>
<evidence type="ECO:0000313" key="2">
    <source>
        <dbReference type="EMBL" id="ARF73770.1"/>
    </source>
</evidence>
<evidence type="ECO:0000313" key="3">
    <source>
        <dbReference type="Proteomes" id="UP000192251"/>
    </source>
</evidence>
<feature type="region of interest" description="Disordered" evidence="1">
    <location>
        <begin position="99"/>
        <end position="149"/>
    </location>
</feature>
<gene>
    <name evidence="2" type="ORF">B7C62_16980</name>
</gene>
<sequence>MMADPSMVFSTDPRRGLVARSGWEQEEARTVLRDLGWEWVEELHALVPPDDVPKAEAGLQAVGELHLHGHRTGYVVGAYGTMRLTLDRAEQVFTVAVERQTPRAGLPADEAPEKTSTTSKRPSVYGSTVGPEHPDLAEPDAPAVSPHSR</sequence>